<reference evidence="1 2" key="1">
    <citation type="journal article" date="2013" name="PLoS Genet.">
        <title>The genome and development-dependent transcriptomes of Pyronema confluens: a window into fungal evolution.</title>
        <authorList>
            <person name="Traeger S."/>
            <person name="Altegoer F."/>
            <person name="Freitag M."/>
            <person name="Gabaldon T."/>
            <person name="Kempken F."/>
            <person name="Kumar A."/>
            <person name="Marcet-Houben M."/>
            <person name="Poggeler S."/>
            <person name="Stajich J.E."/>
            <person name="Nowrousian M."/>
        </authorList>
    </citation>
    <scope>NUCLEOTIDE SEQUENCE [LARGE SCALE GENOMIC DNA]</scope>
    <source>
        <strain evidence="2">CBS 100304</strain>
        <tissue evidence="1">Vegetative mycelium</tissue>
    </source>
</reference>
<name>U4LLE4_PYROM</name>
<protein>
    <submittedName>
        <fullName evidence="1">Uncharacterized protein</fullName>
    </submittedName>
</protein>
<sequence>MHGRVRVLPPGSPQLGLRSTGGKTYYVYSSPERIATHSNDYNYRLLYIHGRLLSNKPTLHVSMHQ</sequence>
<dbReference type="AlphaFoldDB" id="U4LLE4"/>
<evidence type="ECO:0000313" key="2">
    <source>
        <dbReference type="Proteomes" id="UP000018144"/>
    </source>
</evidence>
<organism evidence="1 2">
    <name type="scientific">Pyronema omphalodes (strain CBS 100304)</name>
    <name type="common">Pyronema confluens</name>
    <dbReference type="NCBI Taxonomy" id="1076935"/>
    <lineage>
        <taxon>Eukaryota</taxon>
        <taxon>Fungi</taxon>
        <taxon>Dikarya</taxon>
        <taxon>Ascomycota</taxon>
        <taxon>Pezizomycotina</taxon>
        <taxon>Pezizomycetes</taxon>
        <taxon>Pezizales</taxon>
        <taxon>Pyronemataceae</taxon>
        <taxon>Pyronema</taxon>
    </lineage>
</organism>
<dbReference type="Proteomes" id="UP000018144">
    <property type="component" value="Unassembled WGS sequence"/>
</dbReference>
<accession>U4LLE4</accession>
<proteinExistence type="predicted"/>
<dbReference type="EMBL" id="HF935844">
    <property type="protein sequence ID" value="CCX32387.1"/>
    <property type="molecule type" value="Genomic_DNA"/>
</dbReference>
<gene>
    <name evidence="1" type="ORF">PCON_13036</name>
</gene>
<keyword evidence="2" id="KW-1185">Reference proteome</keyword>
<evidence type="ECO:0000313" key="1">
    <source>
        <dbReference type="EMBL" id="CCX32387.1"/>
    </source>
</evidence>